<dbReference type="EMBL" id="PDLM01000014">
    <property type="protein sequence ID" value="RDW62363.1"/>
    <property type="molecule type" value="Genomic_DNA"/>
</dbReference>
<evidence type="ECO:0000313" key="3">
    <source>
        <dbReference type="Proteomes" id="UP000256645"/>
    </source>
</evidence>
<feature type="compositionally biased region" description="Basic and acidic residues" evidence="1">
    <location>
        <begin position="103"/>
        <end position="114"/>
    </location>
</feature>
<accession>A0A3D8QKK4</accession>
<protein>
    <submittedName>
        <fullName evidence="2">Uncharacterized protein</fullName>
    </submittedName>
</protein>
<evidence type="ECO:0000256" key="1">
    <source>
        <dbReference type="SAM" id="MobiDB-lite"/>
    </source>
</evidence>
<reference evidence="2 3" key="1">
    <citation type="journal article" date="2018" name="IMA Fungus">
        <title>IMA Genome-F 9: Draft genome sequence of Annulohypoxylon stygium, Aspergillus mulundensis, Berkeleyomyces basicola (syn. Thielaviopsis basicola), Ceratocystis smalleyi, two Cercospora beticola strains, Coleophoma cylindrospora, Fusarium fracticaudum, Phialophora cf. hyalina, and Morchella septimelata.</title>
        <authorList>
            <person name="Wingfield B.D."/>
            <person name="Bills G.F."/>
            <person name="Dong Y."/>
            <person name="Huang W."/>
            <person name="Nel W.J."/>
            <person name="Swalarsk-Parry B.S."/>
            <person name="Vaghefi N."/>
            <person name="Wilken P.M."/>
            <person name="An Z."/>
            <person name="de Beer Z.W."/>
            <person name="De Vos L."/>
            <person name="Chen L."/>
            <person name="Duong T.A."/>
            <person name="Gao Y."/>
            <person name="Hammerbacher A."/>
            <person name="Kikkert J.R."/>
            <person name="Li Y."/>
            <person name="Li H."/>
            <person name="Li K."/>
            <person name="Li Q."/>
            <person name="Liu X."/>
            <person name="Ma X."/>
            <person name="Naidoo K."/>
            <person name="Pethybridge S.J."/>
            <person name="Sun J."/>
            <person name="Steenkamp E.T."/>
            <person name="van der Nest M.A."/>
            <person name="van Wyk S."/>
            <person name="Wingfield M.J."/>
            <person name="Xiong C."/>
            <person name="Yue Q."/>
            <person name="Zhang X."/>
        </authorList>
    </citation>
    <scope>NUCLEOTIDE SEQUENCE [LARGE SCALE GENOMIC DNA]</scope>
    <source>
        <strain evidence="2 3">BP6252</strain>
    </source>
</reference>
<dbReference type="AlphaFoldDB" id="A0A3D8QKK4"/>
<proteinExistence type="predicted"/>
<comment type="caution">
    <text evidence="2">The sequence shown here is derived from an EMBL/GenBank/DDBJ whole genome shotgun (WGS) entry which is preliminary data.</text>
</comment>
<gene>
    <name evidence="2" type="ORF">BP6252_11796</name>
</gene>
<name>A0A3D8QKK4_9HELO</name>
<evidence type="ECO:0000313" key="2">
    <source>
        <dbReference type="EMBL" id="RDW62363.1"/>
    </source>
</evidence>
<keyword evidence="3" id="KW-1185">Reference proteome</keyword>
<organism evidence="2 3">
    <name type="scientific">Coleophoma cylindrospora</name>
    <dbReference type="NCBI Taxonomy" id="1849047"/>
    <lineage>
        <taxon>Eukaryota</taxon>
        <taxon>Fungi</taxon>
        <taxon>Dikarya</taxon>
        <taxon>Ascomycota</taxon>
        <taxon>Pezizomycotina</taxon>
        <taxon>Leotiomycetes</taxon>
        <taxon>Helotiales</taxon>
        <taxon>Dermateaceae</taxon>
        <taxon>Coleophoma</taxon>
    </lineage>
</organism>
<feature type="region of interest" description="Disordered" evidence="1">
    <location>
        <begin position="91"/>
        <end position="131"/>
    </location>
</feature>
<sequence>MEEGTWHCYILVKTQIKQDYPPAHPSIPTCPPTPEIIATAYRCWWLAAYSIHPSWPKSFALRRVAATQTPVPTTSSPRLAAWEIVETPSYRPPKPLGQLQTLSDRRRYEPESKSGARAGRGPGHDVTYSARPRWGRKRSIHTCAPDFCYGEGEGRAKERINQSAAAALSLVASSVTRSGPKFMSAMLRHRHS</sequence>
<dbReference type="Proteomes" id="UP000256645">
    <property type="component" value="Unassembled WGS sequence"/>
</dbReference>